<dbReference type="EMBL" id="AF281817">
    <property type="protein sequence ID" value="AAK57177.1"/>
    <property type="molecule type" value="Genomic_DNA"/>
</dbReference>
<evidence type="ECO:0000313" key="2">
    <source>
        <dbReference type="EMBL" id="AAK57177.1"/>
    </source>
</evidence>
<dbReference type="Proteomes" id="UP000137095">
    <property type="component" value="Segment"/>
</dbReference>
<dbReference type="GeneID" id="921179"/>
<proteinExistence type="predicted"/>
<keyword evidence="3" id="KW-1185">Reference proteome</keyword>
<organismHost>
    <name type="scientific">Tupaia belangeri</name>
    <name type="common">Common tree shrew</name>
    <name type="synonym">Tupaia glis belangeri</name>
    <dbReference type="NCBI Taxonomy" id="37347"/>
</organismHost>
<organism evidence="2 3">
    <name type="scientific">Tupaiid herpesvirus 1 (strain 1)</name>
    <name type="common">TuHV-1</name>
    <name type="synonym">Herpesvirus tupaia (strain 1)</name>
    <dbReference type="NCBI Taxonomy" id="10397"/>
    <lineage>
        <taxon>Viruses</taxon>
        <taxon>Duplodnaviria</taxon>
        <taxon>Heunggongvirae</taxon>
        <taxon>Peploviricota</taxon>
        <taxon>Herviviricetes</taxon>
        <taxon>Herpesvirales</taxon>
        <taxon>Orthoherpesviridae</taxon>
        <taxon>Betaherpesvirinae</taxon>
        <taxon>Quwivirus</taxon>
        <taxon>Quwivirus tupaiidbeta1</taxon>
    </lineage>
</organism>
<sequence>MRSSSSRVRTIRQSSPTPSDVFRGGLGRSLATETGSHDLRVTEKRNLAPKIGNLDAP</sequence>
<reference evidence="2 3" key="1">
    <citation type="journal article" date="2001" name="J. Virol.">
        <title>Analysis and characterization of the complete genome of tupaia (tree shrew) herpesvirus.</title>
        <authorList>
            <person name="Bahr U."/>
            <person name="Darai G."/>
        </authorList>
    </citation>
    <scope>NUCLEOTIDE SEQUENCE [LARGE SCALE GENOMIC DNA]</scope>
    <source>
        <strain evidence="2">2</strain>
    </source>
</reference>
<name>Q91TH0_TUHV1</name>
<feature type="compositionally biased region" description="Basic and acidic residues" evidence="1">
    <location>
        <begin position="35"/>
        <end position="46"/>
    </location>
</feature>
<protein>
    <submittedName>
        <fullName evidence="2">T126</fullName>
    </submittedName>
</protein>
<evidence type="ECO:0000313" key="3">
    <source>
        <dbReference type="Proteomes" id="UP000137095"/>
    </source>
</evidence>
<dbReference type="RefSeq" id="NP_116482.1">
    <property type="nucleotide sequence ID" value="NC_002794.1"/>
</dbReference>
<accession>Q91TH0</accession>
<dbReference type="KEGG" id="vg:921179"/>
<feature type="compositionally biased region" description="Polar residues" evidence="1">
    <location>
        <begin position="1"/>
        <end position="18"/>
    </location>
</feature>
<feature type="region of interest" description="Disordered" evidence="1">
    <location>
        <begin position="1"/>
        <end position="57"/>
    </location>
</feature>
<evidence type="ECO:0000256" key="1">
    <source>
        <dbReference type="SAM" id="MobiDB-lite"/>
    </source>
</evidence>